<dbReference type="PIRSF" id="PIRSF002746">
    <property type="entry name" value="Gluconate_transporter"/>
    <property type="match status" value="1"/>
</dbReference>
<sequence>MFGMTHETYLLIDALVTVVGLVLLITKFKVHPFVALTIAAGFLGLTSGMPVEKVMKSFQDGFGGVLGFVGIILGLGTMLGKLMADSGGADQIAQTLIRTFGKQKVHWAMMLSAFLVGIPLFFEIGFVLLIPLVFIVARRTGVSIVKIGIPLLAGLSAVHGLVPPHPGPLLAIGIFGADIGKTIFYGLIIALPTAVIAGPIYGKWISRYIPGTPSQELMDQIAKESSTQNLPGFGITLVTILLPVFLMLLKTFADVVFPPENMFRIWMDLIGHPISALLAALLLAFYTFGSARGFDRTKIMKLLDQSLAPVAAIVLIVGAGGGFKQMLVASGVGDVIGNMAVQAQVNPLLLAWLVAAVIRIATGSATVATITGAGIVAPVVGLIPGVNRELLVLATGAGSLILSHVNDAGFWLVKQYFNMTVAETFKTWTVMETILSVVGLIFVLLLSMVV</sequence>
<feature type="transmembrane region" description="Helical" evidence="8">
    <location>
        <begin position="144"/>
        <end position="162"/>
    </location>
</feature>
<dbReference type="InterPro" id="IPR003474">
    <property type="entry name" value="Glcn_transporter"/>
</dbReference>
<comment type="subcellular location">
    <subcellularLocation>
        <location evidence="1">Cell membrane</location>
        <topology evidence="1">Multi-pass membrane protein</topology>
    </subcellularLocation>
</comment>
<evidence type="ECO:0000256" key="3">
    <source>
        <dbReference type="ARBA" id="ARBA00022475"/>
    </source>
</evidence>
<feature type="transmembrane region" description="Helical" evidence="8">
    <location>
        <begin position="425"/>
        <end position="446"/>
    </location>
</feature>
<protein>
    <submittedName>
        <fullName evidence="9">GntP family permease</fullName>
    </submittedName>
</protein>
<evidence type="ECO:0000256" key="5">
    <source>
        <dbReference type="ARBA" id="ARBA00022989"/>
    </source>
</evidence>
<feature type="transmembrane region" description="Helical" evidence="8">
    <location>
        <begin position="269"/>
        <end position="289"/>
    </location>
</feature>
<proteinExistence type="inferred from homology"/>
<keyword evidence="2" id="KW-0813">Transport</keyword>
<reference evidence="10" key="1">
    <citation type="submission" date="2021-06" db="EMBL/GenBank/DDBJ databases">
        <title>Identification of Pseudomonas cichorii causing bacterial leaf black spot of flue-cured tobacco, a new disease in China.</title>
        <authorList>
            <person name="Lu C.-H."/>
        </authorList>
    </citation>
    <scope>NUCLEOTIDE SEQUENCE [LARGE SCALE GENOMIC DNA]</scope>
    <source>
        <strain evidence="10">LJ2</strain>
    </source>
</reference>
<dbReference type="Pfam" id="PF02447">
    <property type="entry name" value="GntP_permease"/>
    <property type="match status" value="1"/>
</dbReference>
<feature type="transmembrane region" description="Helical" evidence="8">
    <location>
        <begin position="230"/>
        <end position="249"/>
    </location>
</feature>
<keyword evidence="5 8" id="KW-1133">Transmembrane helix</keyword>
<feature type="transmembrane region" description="Helical" evidence="8">
    <location>
        <begin position="9"/>
        <end position="26"/>
    </location>
</feature>
<comment type="similarity">
    <text evidence="7">Belongs to the GntP permease family.</text>
</comment>
<evidence type="ECO:0000256" key="6">
    <source>
        <dbReference type="ARBA" id="ARBA00023136"/>
    </source>
</evidence>
<evidence type="ECO:0000256" key="4">
    <source>
        <dbReference type="ARBA" id="ARBA00022692"/>
    </source>
</evidence>
<feature type="transmembrane region" description="Helical" evidence="8">
    <location>
        <begin position="182"/>
        <end position="201"/>
    </location>
</feature>
<dbReference type="NCBIfam" id="TIGR00791">
    <property type="entry name" value="gntP"/>
    <property type="match status" value="1"/>
</dbReference>
<evidence type="ECO:0000256" key="7">
    <source>
        <dbReference type="ARBA" id="ARBA00049663"/>
    </source>
</evidence>
<evidence type="ECO:0000256" key="8">
    <source>
        <dbReference type="SAM" id="Phobius"/>
    </source>
</evidence>
<feature type="transmembrane region" description="Helical" evidence="8">
    <location>
        <begin position="390"/>
        <end position="413"/>
    </location>
</feature>
<evidence type="ECO:0000256" key="2">
    <source>
        <dbReference type="ARBA" id="ARBA00022448"/>
    </source>
</evidence>
<feature type="transmembrane region" description="Helical" evidence="8">
    <location>
        <begin position="63"/>
        <end position="84"/>
    </location>
</feature>
<keyword evidence="6 8" id="KW-0472">Membrane</keyword>
<dbReference type="Proteomes" id="UP000683401">
    <property type="component" value="Chromosome"/>
</dbReference>
<feature type="transmembrane region" description="Helical" evidence="8">
    <location>
        <begin position="32"/>
        <end position="51"/>
    </location>
</feature>
<keyword evidence="3" id="KW-1003">Cell membrane</keyword>
<organism evidence="9 10">
    <name type="scientific">Pseudomonas lijiangensis</name>
    <dbReference type="NCBI Taxonomy" id="2995658"/>
    <lineage>
        <taxon>Bacteria</taxon>
        <taxon>Pseudomonadati</taxon>
        <taxon>Pseudomonadota</taxon>
        <taxon>Gammaproteobacteria</taxon>
        <taxon>Pseudomonadales</taxon>
        <taxon>Pseudomonadaceae</taxon>
        <taxon>Pseudomonas</taxon>
    </lineage>
</organism>
<name>A0ABX8HLW9_9PSED</name>
<evidence type="ECO:0000313" key="10">
    <source>
        <dbReference type="Proteomes" id="UP000683401"/>
    </source>
</evidence>
<feature type="transmembrane region" description="Helical" evidence="8">
    <location>
        <begin position="310"/>
        <end position="330"/>
    </location>
</feature>
<keyword evidence="10" id="KW-1185">Reference proteome</keyword>
<feature type="transmembrane region" description="Helical" evidence="8">
    <location>
        <begin position="350"/>
        <end position="383"/>
    </location>
</feature>
<gene>
    <name evidence="9" type="ORF">KQP88_15345</name>
</gene>
<evidence type="ECO:0000313" key="9">
    <source>
        <dbReference type="EMBL" id="QWU81434.1"/>
    </source>
</evidence>
<dbReference type="RefSeq" id="WP_198727514.1">
    <property type="nucleotide sequence ID" value="NZ_CP076668.1"/>
</dbReference>
<feature type="transmembrane region" description="Helical" evidence="8">
    <location>
        <begin position="104"/>
        <end position="137"/>
    </location>
</feature>
<dbReference type="PANTHER" id="PTHR30354:SF22">
    <property type="entry name" value="HIGH-AFFINITY GLUCONATE TRANSPORTER"/>
    <property type="match status" value="1"/>
</dbReference>
<keyword evidence="4 8" id="KW-0812">Transmembrane</keyword>
<dbReference type="PANTHER" id="PTHR30354">
    <property type="entry name" value="GNT FAMILY GLUCONATE TRANSPORTER"/>
    <property type="match status" value="1"/>
</dbReference>
<accession>A0ABX8HLW9</accession>
<evidence type="ECO:0000256" key="1">
    <source>
        <dbReference type="ARBA" id="ARBA00004651"/>
    </source>
</evidence>
<dbReference type="EMBL" id="CP076668">
    <property type="protein sequence ID" value="QWU81434.1"/>
    <property type="molecule type" value="Genomic_DNA"/>
</dbReference>